<evidence type="ECO:0000313" key="1">
    <source>
        <dbReference type="EMBL" id="CAG8503023.1"/>
    </source>
</evidence>
<reference evidence="1" key="1">
    <citation type="submission" date="2021-06" db="EMBL/GenBank/DDBJ databases">
        <authorList>
            <person name="Kallberg Y."/>
            <person name="Tangrot J."/>
            <person name="Rosling A."/>
        </authorList>
    </citation>
    <scope>NUCLEOTIDE SEQUENCE</scope>
    <source>
        <strain evidence="1">IL203A</strain>
    </source>
</reference>
<comment type="caution">
    <text evidence="1">The sequence shown here is derived from an EMBL/GenBank/DDBJ whole genome shotgun (WGS) entry which is preliminary data.</text>
</comment>
<evidence type="ECO:0000313" key="2">
    <source>
        <dbReference type="Proteomes" id="UP000789702"/>
    </source>
</evidence>
<name>A0ACA9L2D4_9GLOM</name>
<protein>
    <submittedName>
        <fullName evidence="1">15713_t:CDS:1</fullName>
    </submittedName>
</protein>
<feature type="non-terminal residue" evidence="1">
    <location>
        <position position="1"/>
    </location>
</feature>
<dbReference type="Proteomes" id="UP000789702">
    <property type="component" value="Unassembled WGS sequence"/>
</dbReference>
<proteinExistence type="predicted"/>
<organism evidence="1 2">
    <name type="scientific">Dentiscutata heterogama</name>
    <dbReference type="NCBI Taxonomy" id="1316150"/>
    <lineage>
        <taxon>Eukaryota</taxon>
        <taxon>Fungi</taxon>
        <taxon>Fungi incertae sedis</taxon>
        <taxon>Mucoromycota</taxon>
        <taxon>Glomeromycotina</taxon>
        <taxon>Glomeromycetes</taxon>
        <taxon>Diversisporales</taxon>
        <taxon>Gigasporaceae</taxon>
        <taxon>Dentiscutata</taxon>
    </lineage>
</organism>
<keyword evidence="2" id="KW-1185">Reference proteome</keyword>
<sequence>EQTLLYLDNLKRHIRRGYEKELMVKADGHSEPTIPESAWTIPIDDKEDDVSMGQNQEDQSQNEPLVIISIPR</sequence>
<gene>
    <name evidence="1" type="ORF">DHETER_LOCUS3095</name>
</gene>
<dbReference type="EMBL" id="CAJVPU010002548">
    <property type="protein sequence ID" value="CAG8503023.1"/>
    <property type="molecule type" value="Genomic_DNA"/>
</dbReference>
<accession>A0ACA9L2D4</accession>